<gene>
    <name evidence="2" type="ORF">KN1_23940</name>
</gene>
<evidence type="ECO:0000256" key="1">
    <source>
        <dbReference type="SAM" id="Phobius"/>
    </source>
</evidence>
<organism evidence="2 3">
    <name type="scientific">Stygiolobus caldivivus</name>
    <dbReference type="NCBI Taxonomy" id="2824673"/>
    <lineage>
        <taxon>Archaea</taxon>
        <taxon>Thermoproteota</taxon>
        <taxon>Thermoprotei</taxon>
        <taxon>Sulfolobales</taxon>
        <taxon>Sulfolobaceae</taxon>
        <taxon>Stygiolobus</taxon>
    </lineage>
</organism>
<dbReference type="Proteomes" id="UP000825123">
    <property type="component" value="Chromosome"/>
</dbReference>
<evidence type="ECO:0000313" key="3">
    <source>
        <dbReference type="Proteomes" id="UP000825123"/>
    </source>
</evidence>
<keyword evidence="1" id="KW-0472">Membrane</keyword>
<reference evidence="2 3" key="1">
    <citation type="submission" date="2021-04" db="EMBL/GenBank/DDBJ databases">
        <title>Complete genome sequence of Stygiolobus sp. KN-1.</title>
        <authorList>
            <person name="Nakamura K."/>
            <person name="Sakai H."/>
            <person name="Kurosawa N."/>
        </authorList>
    </citation>
    <scope>NUCLEOTIDE SEQUENCE [LARGE SCALE GENOMIC DNA]</scope>
    <source>
        <strain evidence="2 3">KN-1</strain>
    </source>
</reference>
<name>A0A8D5U8E1_9CREN</name>
<sequence length="328" mass="37622">MLTRRKFIINSIAILAGSVLLYKGIKVFGDVDLTVGDALNNLSNLYQQVLNYSSISEYSSQDILNAIAYSYSYLSQFPQTSSVYSVLPSLFNPPSGLSVGPEEIYRLATISNVNELSIFLDQYTSSINDFTEKIQAFGYTQPSPHKVLFTQYLSNNLRVRVMMNFYPYDISLTPVPEYEPIGLLEYYQNGSWSQIGLICRSHWYPYIIYLQDLMDQQLKVNVTSDLPPVYYSGNVFIPRINPFTFFSALDFIYGQFEDEQNQIISSLKSYGYYYVYPWEALAWIVINQADIPVQWNFSPYNRLSLLPDVFTQGNDPNATPYLPPSSYL</sequence>
<proteinExistence type="predicted"/>
<dbReference type="KEGG" id="csty:KN1_23940"/>
<dbReference type="AlphaFoldDB" id="A0A8D5U8E1"/>
<keyword evidence="1" id="KW-1133">Transmembrane helix</keyword>
<dbReference type="GeneID" id="66164120"/>
<accession>A0A8D5U8E1</accession>
<dbReference type="EMBL" id="AP024597">
    <property type="protein sequence ID" value="BCU71097.1"/>
    <property type="molecule type" value="Genomic_DNA"/>
</dbReference>
<dbReference type="RefSeq" id="WP_221287854.1">
    <property type="nucleotide sequence ID" value="NZ_AP024597.1"/>
</dbReference>
<feature type="transmembrane region" description="Helical" evidence="1">
    <location>
        <begin position="7"/>
        <end position="25"/>
    </location>
</feature>
<keyword evidence="1" id="KW-0812">Transmembrane</keyword>
<evidence type="ECO:0000313" key="2">
    <source>
        <dbReference type="EMBL" id="BCU71097.1"/>
    </source>
</evidence>
<keyword evidence="3" id="KW-1185">Reference proteome</keyword>
<protein>
    <submittedName>
        <fullName evidence="2">Uncharacterized protein</fullName>
    </submittedName>
</protein>